<accession>A0A9Q3GQQ4</accession>
<evidence type="ECO:0000313" key="2">
    <source>
        <dbReference type="Proteomes" id="UP000765509"/>
    </source>
</evidence>
<dbReference type="AlphaFoldDB" id="A0A9Q3GQQ4"/>
<organism evidence="1 2">
    <name type="scientific">Austropuccinia psidii MF-1</name>
    <dbReference type="NCBI Taxonomy" id="1389203"/>
    <lineage>
        <taxon>Eukaryota</taxon>
        <taxon>Fungi</taxon>
        <taxon>Dikarya</taxon>
        <taxon>Basidiomycota</taxon>
        <taxon>Pucciniomycotina</taxon>
        <taxon>Pucciniomycetes</taxon>
        <taxon>Pucciniales</taxon>
        <taxon>Sphaerophragmiaceae</taxon>
        <taxon>Austropuccinia</taxon>
    </lineage>
</organism>
<reference evidence="1" key="1">
    <citation type="submission" date="2021-03" db="EMBL/GenBank/DDBJ databases">
        <title>Draft genome sequence of rust myrtle Austropuccinia psidii MF-1, a brazilian biotype.</title>
        <authorList>
            <person name="Quecine M.C."/>
            <person name="Pachon D.M.R."/>
            <person name="Bonatelli M.L."/>
            <person name="Correr F.H."/>
            <person name="Franceschini L.M."/>
            <person name="Leite T.F."/>
            <person name="Margarido G.R.A."/>
            <person name="Almeida C.A."/>
            <person name="Ferrarezi J.A."/>
            <person name="Labate C.A."/>
        </authorList>
    </citation>
    <scope>NUCLEOTIDE SEQUENCE</scope>
    <source>
        <strain evidence="1">MF-1</strain>
    </source>
</reference>
<keyword evidence="2" id="KW-1185">Reference proteome</keyword>
<evidence type="ECO:0000313" key="1">
    <source>
        <dbReference type="EMBL" id="MBW0475510.1"/>
    </source>
</evidence>
<proteinExistence type="predicted"/>
<name>A0A9Q3GQQ4_9BASI</name>
<gene>
    <name evidence="1" type="ORF">O181_015225</name>
</gene>
<sequence length="110" mass="12097">MPRSRPASGHIIAPFSSQLAIRPGLPVAFPKSGLSITDSSHYEHNPVAPEIPGVPITLYQFQKQNPLLTGITLFFLWTCFFSDLKSLTNDGVNFQNTQTKLTVIKQGKKG</sequence>
<comment type="caution">
    <text evidence="1">The sequence shown here is derived from an EMBL/GenBank/DDBJ whole genome shotgun (WGS) entry which is preliminary data.</text>
</comment>
<dbReference type="Proteomes" id="UP000765509">
    <property type="component" value="Unassembled WGS sequence"/>
</dbReference>
<protein>
    <submittedName>
        <fullName evidence="1">Uncharacterized protein</fullName>
    </submittedName>
</protein>
<dbReference type="EMBL" id="AVOT02004132">
    <property type="protein sequence ID" value="MBW0475510.1"/>
    <property type="molecule type" value="Genomic_DNA"/>
</dbReference>